<sequence length="38" mass="4087">MVILFGLASCSAGFISKKVNAMKNLMDIIKVRSTKSPS</sequence>
<evidence type="ECO:0000313" key="1">
    <source>
        <dbReference type="EMBL" id="AXH43477.1"/>
    </source>
</evidence>
<organism evidence="1 2">
    <name type="scientific">Erwinia phage vB_EhrS_49</name>
    <dbReference type="NCBI Taxonomy" id="2283026"/>
    <lineage>
        <taxon>Viruses</taxon>
        <taxon>Duplodnaviria</taxon>
        <taxon>Heunggongvirae</taxon>
        <taxon>Uroviricota</taxon>
        <taxon>Caudoviricetes</taxon>
        <taxon>Feofaniavirus</taxon>
        <taxon>Feofaniavirus Eho49</taxon>
    </lineage>
</organism>
<reference evidence="1 2" key="1">
    <citation type="journal article" date="2019" name="J. Basic Microbiol.">
        <title>Complete genome sequence analysis of temperate Erwinia bacteriophages 49 and 59.</title>
        <authorList>
            <person name="Zlatohurska M."/>
            <person name="Gorb T."/>
            <person name="Romaniuk L."/>
            <person name="Korol N."/>
            <person name="Faidiuk Y."/>
            <person name="Kropinski A.M."/>
            <person name="Kushkina A."/>
            <person name="Tovkach F."/>
        </authorList>
    </citation>
    <scope>NUCLEOTIDE SEQUENCE [LARGE SCALE GENOMIC DNA]</scope>
</reference>
<protein>
    <submittedName>
        <fullName evidence="1">Uncharacterized protein</fullName>
    </submittedName>
</protein>
<dbReference type="Proteomes" id="UP000305361">
    <property type="component" value="Segment"/>
</dbReference>
<name>A0A4Y1NR70_9CAUD</name>
<evidence type="ECO:0000313" key="2">
    <source>
        <dbReference type="Proteomes" id="UP000305361"/>
    </source>
</evidence>
<gene>
    <name evidence="1" type="ORF">MZUP3_780</name>
</gene>
<keyword evidence="2" id="KW-1185">Reference proteome</keyword>
<accession>A0A4Y1NR70</accession>
<dbReference type="EMBL" id="MH443100">
    <property type="protein sequence ID" value="AXH43477.1"/>
    <property type="molecule type" value="Genomic_DNA"/>
</dbReference>
<proteinExistence type="predicted"/>